<dbReference type="OrthoDB" id="9801227at2"/>
<dbReference type="CDD" id="cd20302">
    <property type="entry name" value="cupin_DAD"/>
    <property type="match status" value="1"/>
</dbReference>
<evidence type="ECO:0000313" key="2">
    <source>
        <dbReference type="EMBL" id="KYO56456.1"/>
    </source>
</evidence>
<name>A0A162LRH8_9PROT</name>
<gene>
    <name evidence="2" type="ORF">AUP44_22075</name>
</gene>
<dbReference type="Gene3D" id="2.60.120.10">
    <property type="entry name" value="Jelly Rolls"/>
    <property type="match status" value="1"/>
</dbReference>
<accession>A0A162LRH8</accession>
<dbReference type="SUPFAM" id="SSF51182">
    <property type="entry name" value="RmlC-like cupins"/>
    <property type="match status" value="1"/>
</dbReference>
<dbReference type="InterPro" id="IPR025979">
    <property type="entry name" value="ChrR-like_cupin_dom"/>
</dbReference>
<evidence type="ECO:0000259" key="1">
    <source>
        <dbReference type="Pfam" id="PF12973"/>
    </source>
</evidence>
<protein>
    <submittedName>
        <fullName evidence="2">Acetylacetone-cleaving protein</fullName>
    </submittedName>
</protein>
<proteinExistence type="predicted"/>
<sequence>MLMSTGHIAKPHTPEEYVQIDDGPWAPFPDAFSDGGITWKLLHVSPESGGWTAIFTCPAGSSFAAHIHTGPGEYFLTHGRMDVRGGRDAGGDTAVAPGYGFESSGARHDRTFFPVDSVFYMTFLGPLAFIQPDGTVIANIGWAEAQGAWTAFLSAQS</sequence>
<dbReference type="InterPro" id="IPR011051">
    <property type="entry name" value="RmlC_Cupin_sf"/>
</dbReference>
<dbReference type="Pfam" id="PF12973">
    <property type="entry name" value="Cupin_7"/>
    <property type="match status" value="1"/>
</dbReference>
<evidence type="ECO:0000313" key="3">
    <source>
        <dbReference type="Proteomes" id="UP000075787"/>
    </source>
</evidence>
<dbReference type="EMBL" id="LPZR01000044">
    <property type="protein sequence ID" value="KYO56456.1"/>
    <property type="molecule type" value="Genomic_DNA"/>
</dbReference>
<organism evidence="2 3">
    <name type="scientific">Tistrella mobilis</name>
    <dbReference type="NCBI Taxonomy" id="171437"/>
    <lineage>
        <taxon>Bacteria</taxon>
        <taxon>Pseudomonadati</taxon>
        <taxon>Pseudomonadota</taxon>
        <taxon>Alphaproteobacteria</taxon>
        <taxon>Geminicoccales</taxon>
        <taxon>Geminicoccaceae</taxon>
        <taxon>Tistrella</taxon>
    </lineage>
</organism>
<dbReference type="Proteomes" id="UP000075787">
    <property type="component" value="Unassembled WGS sequence"/>
</dbReference>
<dbReference type="GeneID" id="97239736"/>
<reference evidence="2 3" key="1">
    <citation type="submission" date="2015-12" db="EMBL/GenBank/DDBJ databases">
        <title>Genome sequence of Tistrella mobilis MCCC 1A02139.</title>
        <authorList>
            <person name="Lu L."/>
            <person name="Lai Q."/>
            <person name="Shao Z."/>
            <person name="Qian P."/>
        </authorList>
    </citation>
    <scope>NUCLEOTIDE SEQUENCE [LARGE SCALE GENOMIC DNA]</scope>
    <source>
        <strain evidence="2 3">MCCC 1A02139</strain>
    </source>
</reference>
<dbReference type="AlphaFoldDB" id="A0A162LRH8"/>
<feature type="domain" description="ChrR-like cupin" evidence="1">
    <location>
        <begin position="15"/>
        <end position="128"/>
    </location>
</feature>
<comment type="caution">
    <text evidence="2">The sequence shown here is derived from an EMBL/GenBank/DDBJ whole genome shotgun (WGS) entry which is preliminary data.</text>
</comment>
<dbReference type="InterPro" id="IPR014710">
    <property type="entry name" value="RmlC-like_jellyroll"/>
</dbReference>
<dbReference type="RefSeq" id="WP_062761874.1">
    <property type="nucleotide sequence ID" value="NZ_CP121014.1"/>
</dbReference>